<proteinExistence type="inferred from homology"/>
<keyword evidence="4" id="KW-0472">Membrane</keyword>
<dbReference type="PANTHER" id="PTHR45625:SF16">
    <property type="entry name" value="PEPTIDYL-PROLYL CIS-TRANS ISOMERASE"/>
    <property type="match status" value="1"/>
</dbReference>
<dbReference type="InterPro" id="IPR020892">
    <property type="entry name" value="Cyclophilin-type_PPIase_CS"/>
</dbReference>
<dbReference type="CDD" id="cd00317">
    <property type="entry name" value="cyclophilin"/>
    <property type="match status" value="1"/>
</dbReference>
<protein>
    <recommendedName>
        <fullName evidence="2">Peptidyl-prolyl cis-trans isomerase</fullName>
        <shortName evidence="2">PPIase</shortName>
        <ecNumber evidence="2">5.2.1.8</ecNumber>
    </recommendedName>
</protein>
<evidence type="ECO:0000256" key="2">
    <source>
        <dbReference type="RuleBase" id="RU363019"/>
    </source>
</evidence>
<comment type="catalytic activity">
    <reaction evidence="2">
        <text>[protein]-peptidylproline (omega=180) = [protein]-peptidylproline (omega=0)</text>
        <dbReference type="Rhea" id="RHEA:16237"/>
        <dbReference type="Rhea" id="RHEA-COMP:10747"/>
        <dbReference type="Rhea" id="RHEA-COMP:10748"/>
        <dbReference type="ChEBI" id="CHEBI:83833"/>
        <dbReference type="ChEBI" id="CHEBI:83834"/>
        <dbReference type="EC" id="5.2.1.8"/>
    </reaction>
</comment>
<evidence type="ECO:0000259" key="5">
    <source>
        <dbReference type="PROSITE" id="PS50072"/>
    </source>
</evidence>
<comment type="function">
    <text evidence="1 2">PPIases accelerate the folding of proteins. It catalyzes the cis-trans isomerization of proline imidic peptide bonds in oligopeptides.</text>
</comment>
<dbReference type="GO" id="GO:0003755">
    <property type="term" value="F:peptidyl-prolyl cis-trans isomerase activity"/>
    <property type="evidence" value="ECO:0007669"/>
    <property type="project" value="UniProtKB-EC"/>
</dbReference>
<organism evidence="6 7">
    <name type="scientific">Leuconostoc aquikimchii</name>
    <dbReference type="NCBI Taxonomy" id="3236804"/>
    <lineage>
        <taxon>Bacteria</taxon>
        <taxon>Bacillati</taxon>
        <taxon>Bacillota</taxon>
        <taxon>Bacilli</taxon>
        <taxon>Lactobacillales</taxon>
        <taxon>Lactobacillaceae</taxon>
        <taxon>Leuconostoc</taxon>
    </lineage>
</organism>
<dbReference type="InterPro" id="IPR029000">
    <property type="entry name" value="Cyclophilin-like_dom_sf"/>
</dbReference>
<keyword evidence="2" id="KW-0697">Rotamase</keyword>
<dbReference type="Proteomes" id="UP001556617">
    <property type="component" value="Unassembled WGS sequence"/>
</dbReference>
<evidence type="ECO:0000256" key="4">
    <source>
        <dbReference type="SAM" id="Phobius"/>
    </source>
</evidence>
<dbReference type="InterPro" id="IPR044666">
    <property type="entry name" value="Cyclophilin_A-like"/>
</dbReference>
<accession>A0ABV3S524</accession>
<evidence type="ECO:0000313" key="6">
    <source>
        <dbReference type="EMBL" id="MEX0380500.1"/>
    </source>
</evidence>
<keyword evidence="4" id="KW-0812">Transmembrane</keyword>
<dbReference type="Gene3D" id="2.40.100.10">
    <property type="entry name" value="Cyclophilin-like"/>
    <property type="match status" value="1"/>
</dbReference>
<reference evidence="6 7" key="1">
    <citation type="submission" date="2024-07" db="EMBL/GenBank/DDBJ databases">
        <authorList>
            <person name="Yun M."/>
        </authorList>
    </citation>
    <scope>NUCLEOTIDE SEQUENCE [LARGE SCALE GENOMIC DNA]</scope>
    <source>
        <strain evidence="6 7">MS01</strain>
    </source>
</reference>
<dbReference type="InterPro" id="IPR002130">
    <property type="entry name" value="Cyclophilin-type_PPIase_dom"/>
</dbReference>
<evidence type="ECO:0000256" key="1">
    <source>
        <dbReference type="ARBA" id="ARBA00002388"/>
    </source>
</evidence>
<evidence type="ECO:0000313" key="7">
    <source>
        <dbReference type="Proteomes" id="UP001556617"/>
    </source>
</evidence>
<dbReference type="PANTHER" id="PTHR45625">
    <property type="entry name" value="PEPTIDYL-PROLYL CIS-TRANS ISOMERASE-RELATED"/>
    <property type="match status" value="1"/>
</dbReference>
<dbReference type="SUPFAM" id="SSF50891">
    <property type="entry name" value="Cyclophilin-like"/>
    <property type="match status" value="1"/>
</dbReference>
<evidence type="ECO:0000256" key="3">
    <source>
        <dbReference type="SAM" id="MobiDB-lite"/>
    </source>
</evidence>
<dbReference type="Pfam" id="PF00160">
    <property type="entry name" value="Pro_isomerase"/>
    <property type="match status" value="1"/>
</dbReference>
<feature type="compositionally biased region" description="Low complexity" evidence="3">
    <location>
        <begin position="33"/>
        <end position="51"/>
    </location>
</feature>
<gene>
    <name evidence="6" type="ORF">AB3K24_03950</name>
</gene>
<name>A0ABV3S524_9LACO</name>
<keyword evidence="2 6" id="KW-0413">Isomerase</keyword>
<dbReference type="PROSITE" id="PS00170">
    <property type="entry name" value="CSA_PPIASE_1"/>
    <property type="match status" value="1"/>
</dbReference>
<comment type="caution">
    <text evidence="6">The sequence shown here is derived from an EMBL/GenBank/DDBJ whole genome shotgun (WGS) entry which is preliminary data.</text>
</comment>
<dbReference type="EC" id="5.2.1.8" evidence="2"/>
<dbReference type="PROSITE" id="PS50072">
    <property type="entry name" value="CSA_PPIASE_2"/>
    <property type="match status" value="1"/>
</dbReference>
<dbReference type="RefSeq" id="WP_367973900.1">
    <property type="nucleotide sequence ID" value="NZ_JBFPEQ010000001.1"/>
</dbReference>
<feature type="region of interest" description="Disordered" evidence="3">
    <location>
        <begin position="33"/>
        <end position="61"/>
    </location>
</feature>
<feature type="transmembrane region" description="Helical" evidence="4">
    <location>
        <begin position="7"/>
        <end position="27"/>
    </location>
</feature>
<dbReference type="EMBL" id="JBFPER010000001">
    <property type="protein sequence ID" value="MEX0380500.1"/>
    <property type="molecule type" value="Genomic_DNA"/>
</dbReference>
<comment type="similarity">
    <text evidence="2">Belongs to the cyclophilin-type PPIase family.</text>
</comment>
<sequence length="268" mass="28844">MNKEKHYIILAAMGTILLALTIGILIMTTPHQTADSSDATTSTNTDASSSSQTKKDPNLDKVTLPQLDNKVATNESEINMTTTAGDITLKLFNHYAPLAVENFLTHAKNGYYNHTSFHRVIAGFMIQGGDPKGDGTGGTSIWHGRNKRIDSGNGFKNEISPSLYNIRGALTMANAGPDTNGSQFFINQNSKNATQDFDKNKYPSKIVDAYKKGGNPSLDGSYTVFGQVITGMDIVDKIASAQVKSGGEGSTPVKPIRITRITILKQAN</sequence>
<feature type="domain" description="PPIase cyclophilin-type" evidence="5">
    <location>
        <begin position="82"/>
        <end position="263"/>
    </location>
</feature>
<dbReference type="PRINTS" id="PR00153">
    <property type="entry name" value="CSAPPISMRASE"/>
</dbReference>
<keyword evidence="4" id="KW-1133">Transmembrane helix</keyword>
<keyword evidence="7" id="KW-1185">Reference proteome</keyword>